<dbReference type="Proteomes" id="UP000805193">
    <property type="component" value="Unassembled WGS sequence"/>
</dbReference>
<keyword evidence="2" id="KW-1185">Reference proteome</keyword>
<name>A0AC60P9G4_IXOPE</name>
<feature type="non-terminal residue" evidence="1">
    <location>
        <position position="297"/>
    </location>
</feature>
<comment type="caution">
    <text evidence="1">The sequence shown here is derived from an EMBL/GenBank/DDBJ whole genome shotgun (WGS) entry which is preliminary data.</text>
</comment>
<dbReference type="EMBL" id="JABSTQ010010988">
    <property type="protein sequence ID" value="KAG0416137.1"/>
    <property type="molecule type" value="Genomic_DNA"/>
</dbReference>
<gene>
    <name evidence="1" type="ORF">HPB47_006700</name>
</gene>
<evidence type="ECO:0000313" key="1">
    <source>
        <dbReference type="EMBL" id="KAG0416137.1"/>
    </source>
</evidence>
<organism evidence="1 2">
    <name type="scientific">Ixodes persulcatus</name>
    <name type="common">Taiga tick</name>
    <dbReference type="NCBI Taxonomy" id="34615"/>
    <lineage>
        <taxon>Eukaryota</taxon>
        <taxon>Metazoa</taxon>
        <taxon>Ecdysozoa</taxon>
        <taxon>Arthropoda</taxon>
        <taxon>Chelicerata</taxon>
        <taxon>Arachnida</taxon>
        <taxon>Acari</taxon>
        <taxon>Parasitiformes</taxon>
        <taxon>Ixodida</taxon>
        <taxon>Ixodoidea</taxon>
        <taxon>Ixodidae</taxon>
        <taxon>Ixodinae</taxon>
        <taxon>Ixodes</taxon>
    </lineage>
</organism>
<accession>A0AC60P9G4</accession>
<proteinExistence type="predicted"/>
<protein>
    <submittedName>
        <fullName evidence="1">Uncharacterized protein</fullName>
    </submittedName>
</protein>
<reference evidence="1 2" key="1">
    <citation type="journal article" date="2020" name="Cell">
        <title>Large-Scale Comparative Analyses of Tick Genomes Elucidate Their Genetic Diversity and Vector Capacities.</title>
        <authorList>
            <consortium name="Tick Genome and Microbiome Consortium (TIGMIC)"/>
            <person name="Jia N."/>
            <person name="Wang J."/>
            <person name="Shi W."/>
            <person name="Du L."/>
            <person name="Sun Y."/>
            <person name="Zhan W."/>
            <person name="Jiang J.F."/>
            <person name="Wang Q."/>
            <person name="Zhang B."/>
            <person name="Ji P."/>
            <person name="Bell-Sakyi L."/>
            <person name="Cui X.M."/>
            <person name="Yuan T.T."/>
            <person name="Jiang B.G."/>
            <person name="Yang W.F."/>
            <person name="Lam T.T."/>
            <person name="Chang Q.C."/>
            <person name="Ding S.J."/>
            <person name="Wang X.J."/>
            <person name="Zhu J.G."/>
            <person name="Ruan X.D."/>
            <person name="Zhao L."/>
            <person name="Wei J.T."/>
            <person name="Ye R.Z."/>
            <person name="Que T.C."/>
            <person name="Du C.H."/>
            <person name="Zhou Y.H."/>
            <person name="Cheng J.X."/>
            <person name="Dai P.F."/>
            <person name="Guo W.B."/>
            <person name="Han X.H."/>
            <person name="Huang E.J."/>
            <person name="Li L.F."/>
            <person name="Wei W."/>
            <person name="Gao Y.C."/>
            <person name="Liu J.Z."/>
            <person name="Shao H.Z."/>
            <person name="Wang X."/>
            <person name="Wang C.C."/>
            <person name="Yang T.C."/>
            <person name="Huo Q.B."/>
            <person name="Li W."/>
            <person name="Chen H.Y."/>
            <person name="Chen S.E."/>
            <person name="Zhou L.G."/>
            <person name="Ni X.B."/>
            <person name="Tian J.H."/>
            <person name="Sheng Y."/>
            <person name="Liu T."/>
            <person name="Pan Y.S."/>
            <person name="Xia L.Y."/>
            <person name="Li J."/>
            <person name="Zhao F."/>
            <person name="Cao W.C."/>
        </authorList>
    </citation>
    <scope>NUCLEOTIDE SEQUENCE [LARGE SCALE GENOMIC DNA]</scope>
    <source>
        <strain evidence="1">Iper-2018</strain>
    </source>
</reference>
<sequence>MSMNADGSPIFKSANYSIWPIQLTLNELPPCLRWRSPVLPLLWYGSKHPNMTLLLQAFSTQMAHLAQQGITWSTGSSTVNSKQAIVSERLCKQKPPQCMNRPPRALKLRKYWKAAEWQSWLFYYCLPCVEGILPDEYFAHFELFTSALYLLTKTEVRDEDVDLSTEKMTKFVVLTEFLYGKANMTSNVHTLLHLPKAVLLHGPLWALSCFQFESGMGHLLKLASSSNGVPFQILSRILLRNNFLKLRSMVSDEVRAHFSTRKRAPQGVHLFGKPRQLPECVLELVEGVALDLKEYDR</sequence>
<evidence type="ECO:0000313" key="2">
    <source>
        <dbReference type="Proteomes" id="UP000805193"/>
    </source>
</evidence>